<gene>
    <name evidence="3" type="ordered locus">Bsel_1040</name>
</gene>
<organism evidence="3 4">
    <name type="scientific">Bacillus selenitireducens (strain ATCC 700615 / DSM 15326 / MLS10)</name>
    <dbReference type="NCBI Taxonomy" id="439292"/>
    <lineage>
        <taxon>Bacteria</taxon>
        <taxon>Bacillati</taxon>
        <taxon>Bacillota</taxon>
        <taxon>Bacilli</taxon>
        <taxon>Bacillales</taxon>
        <taxon>Bacillaceae</taxon>
        <taxon>Salisediminibacterium</taxon>
    </lineage>
</organism>
<keyword evidence="2" id="KW-0812">Transmembrane</keyword>
<dbReference type="KEGG" id="bse:Bsel_1040"/>
<evidence type="ECO:0000313" key="3">
    <source>
        <dbReference type="EMBL" id="ADH98559.1"/>
    </source>
</evidence>
<dbReference type="AlphaFoldDB" id="D6Y0G8"/>
<feature type="region of interest" description="Disordered" evidence="1">
    <location>
        <begin position="1"/>
        <end position="20"/>
    </location>
</feature>
<evidence type="ECO:0000256" key="1">
    <source>
        <dbReference type="SAM" id="MobiDB-lite"/>
    </source>
</evidence>
<dbReference type="EMBL" id="CP001791">
    <property type="protein sequence ID" value="ADH98559.1"/>
    <property type="molecule type" value="Genomic_DNA"/>
</dbReference>
<keyword evidence="2" id="KW-1133">Transmembrane helix</keyword>
<feature type="transmembrane region" description="Helical" evidence="2">
    <location>
        <begin position="128"/>
        <end position="152"/>
    </location>
</feature>
<reference evidence="3" key="1">
    <citation type="submission" date="2009-10" db="EMBL/GenBank/DDBJ databases">
        <title>Complete sequence of Bacillus selenitireducens MLS10.</title>
        <authorList>
            <consortium name="US DOE Joint Genome Institute"/>
            <person name="Lucas S."/>
            <person name="Copeland A."/>
            <person name="Lapidus A."/>
            <person name="Glavina del Rio T."/>
            <person name="Dalin E."/>
            <person name="Tice H."/>
            <person name="Bruce D."/>
            <person name="Goodwin L."/>
            <person name="Pitluck S."/>
            <person name="Sims D."/>
            <person name="Brettin T."/>
            <person name="Detter J.C."/>
            <person name="Han C."/>
            <person name="Larimer F."/>
            <person name="Land M."/>
            <person name="Hauser L."/>
            <person name="Kyrpides N."/>
            <person name="Ovchinnikova G."/>
            <person name="Stolz J."/>
        </authorList>
    </citation>
    <scope>NUCLEOTIDE SEQUENCE [LARGE SCALE GENOMIC DNA]</scope>
    <source>
        <strain evidence="3">MLS10</strain>
    </source>
</reference>
<feature type="compositionally biased region" description="Polar residues" evidence="1">
    <location>
        <begin position="11"/>
        <end position="20"/>
    </location>
</feature>
<dbReference type="OrthoDB" id="9849402at2"/>
<sequence>MDRKTEENEETLQASGMESDHALSTSADDVIREWLFRFRTGWKWSVPLVLVLLVVAFMLGLWEALGSVLTLFGIVWYVIRFRERRKSRGSKDLEVRFDSQHRQSLFYPVMTILSGGFLILGVDTETGAFAGWGVLLENIGVLFVLGSLILLVSERILQGNWKRYRIPAIVSVVVFVVILELV</sequence>
<proteinExistence type="predicted"/>
<dbReference type="HOGENOM" id="CLU_1479268_0_0_9"/>
<name>D6Y0G8_BACIE</name>
<accession>D6Y0G8</accession>
<evidence type="ECO:0000256" key="2">
    <source>
        <dbReference type="SAM" id="Phobius"/>
    </source>
</evidence>
<keyword evidence="2" id="KW-0472">Membrane</keyword>
<keyword evidence="4" id="KW-1185">Reference proteome</keyword>
<feature type="transmembrane region" description="Helical" evidence="2">
    <location>
        <begin position="105"/>
        <end position="122"/>
    </location>
</feature>
<feature type="transmembrane region" description="Helical" evidence="2">
    <location>
        <begin position="46"/>
        <end position="79"/>
    </location>
</feature>
<evidence type="ECO:0000313" key="4">
    <source>
        <dbReference type="Proteomes" id="UP000000271"/>
    </source>
</evidence>
<dbReference type="Proteomes" id="UP000000271">
    <property type="component" value="Chromosome"/>
</dbReference>
<protein>
    <submittedName>
        <fullName evidence="3">Uncharacterized protein</fullName>
    </submittedName>
</protein>
<feature type="transmembrane region" description="Helical" evidence="2">
    <location>
        <begin position="164"/>
        <end position="181"/>
    </location>
</feature>
<dbReference type="RefSeq" id="WP_013171984.1">
    <property type="nucleotide sequence ID" value="NC_014219.1"/>
</dbReference>